<keyword evidence="4" id="KW-0539">Nucleus</keyword>
<dbReference type="Gene3D" id="1.10.10.10">
    <property type="entry name" value="Winged helix-like DNA-binding domain superfamily/Winged helix DNA-binding domain"/>
    <property type="match status" value="1"/>
</dbReference>
<dbReference type="Pfam" id="PF00447">
    <property type="entry name" value="HSF_DNA-bind"/>
    <property type="match status" value="1"/>
</dbReference>
<gene>
    <name evidence="9" type="primary">LOC118762159</name>
</gene>
<reference evidence="9" key="1">
    <citation type="submission" date="2025-08" db="UniProtKB">
        <authorList>
            <consortium name="RefSeq"/>
        </authorList>
    </citation>
    <scope>IDENTIFICATION</scope>
</reference>
<feature type="domain" description="HSF-type DNA-binding" evidence="7">
    <location>
        <begin position="43"/>
        <end position="241"/>
    </location>
</feature>
<proteinExistence type="inferred from homology"/>
<sequence>MSKWNQRLGAESLEDQPSHVMLLKKRSTMPKLLPLKQSVSDRVVSRFPVKLWRITNHCQTGAISWGADGCSIRINKTDFESQYLATSLKPSSQGSTAVSTENIPQKSPFLLVPMASNESIYFWSFKTKNFRSFIRQLNMYGFRKMSRILASRKTENKKAIYRGGYDPAVEPCKYTPEKVNSQGQDSNVSSNLVSYDKMDYYDHVLNSGQEEATDKRHLTYEYYHPLFQRDHPELLYQIQRPRTKKSKSDTSGRLDTENLCALAKCVIEDSLLSGHPWEIPSRKPLWLENNYKQSKNNESVNQQLQSKINLPKGSPFNYLINQNLPKLTCDGLRQNSTNQSLSSNNTGYFPSEAESGMELSLKIPRFSEPGIQTHPDYSNCIQFCLSQTESKKCRSDKEPVFENTLNNNDSGTGFNKEIHTHFAADYKDFSIPEKDKENIPSTNSLAEYEHSALAYAENGGNDIIKENNIKANKNIYYGIVNQANIMQENCFVSGDNEMLVGIKSKELSSRDDGHMQQQQSQQESHSLSQIDICSEHQTGMNLSSKFTKPLLNKDVLYERPTSWQPLETLTQNYGNHNGSYNCEIPVYKNQYIFFPQYYNNNIK</sequence>
<feature type="compositionally biased region" description="Low complexity" evidence="6">
    <location>
        <begin position="516"/>
        <end position="528"/>
    </location>
</feature>
<evidence type="ECO:0000256" key="1">
    <source>
        <dbReference type="ARBA" id="ARBA00004123"/>
    </source>
</evidence>
<keyword evidence="3" id="KW-0238">DNA-binding</keyword>
<dbReference type="Proteomes" id="UP000515154">
    <property type="component" value="Linkage group LG2"/>
</dbReference>
<evidence type="ECO:0000256" key="5">
    <source>
        <dbReference type="RuleBase" id="RU004020"/>
    </source>
</evidence>
<dbReference type="InterPro" id="IPR036388">
    <property type="entry name" value="WH-like_DNA-bd_sf"/>
</dbReference>
<evidence type="ECO:0000256" key="6">
    <source>
        <dbReference type="SAM" id="MobiDB-lite"/>
    </source>
</evidence>
<evidence type="ECO:0000313" key="8">
    <source>
        <dbReference type="Proteomes" id="UP000515154"/>
    </source>
</evidence>
<evidence type="ECO:0000256" key="4">
    <source>
        <dbReference type="ARBA" id="ARBA00023242"/>
    </source>
</evidence>
<name>A0A7E6EMG3_9MOLL</name>
<dbReference type="PANTHER" id="PTHR10015:SF465">
    <property type="entry name" value="HSF-TYPE DNA-BINDING DOMAIN-CONTAINING PROTEIN"/>
    <property type="match status" value="1"/>
</dbReference>
<dbReference type="KEGG" id="osn:118762159"/>
<evidence type="ECO:0000313" key="9">
    <source>
        <dbReference type="RefSeq" id="XP_036356484.1"/>
    </source>
</evidence>
<accession>A0A7E6EMG3</accession>
<dbReference type="PANTHER" id="PTHR10015">
    <property type="entry name" value="HEAT SHOCK TRANSCRIPTION FACTOR"/>
    <property type="match status" value="1"/>
</dbReference>
<comment type="similarity">
    <text evidence="2 5">Belongs to the HSF family.</text>
</comment>
<dbReference type="GO" id="GO:0003700">
    <property type="term" value="F:DNA-binding transcription factor activity"/>
    <property type="evidence" value="ECO:0007669"/>
    <property type="project" value="InterPro"/>
</dbReference>
<dbReference type="AlphaFoldDB" id="A0A7E6EMG3"/>
<dbReference type="GO" id="GO:0005634">
    <property type="term" value="C:nucleus"/>
    <property type="evidence" value="ECO:0007669"/>
    <property type="project" value="UniProtKB-SubCell"/>
</dbReference>
<keyword evidence="8" id="KW-1185">Reference proteome</keyword>
<dbReference type="RefSeq" id="XP_036356484.1">
    <property type="nucleotide sequence ID" value="XM_036500591.1"/>
</dbReference>
<dbReference type="InterPro" id="IPR000232">
    <property type="entry name" value="HSF_DNA-bd"/>
</dbReference>
<dbReference type="GO" id="GO:0043565">
    <property type="term" value="F:sequence-specific DNA binding"/>
    <property type="evidence" value="ECO:0007669"/>
    <property type="project" value="InterPro"/>
</dbReference>
<dbReference type="SUPFAM" id="SSF46785">
    <property type="entry name" value="Winged helix' DNA-binding domain"/>
    <property type="match status" value="1"/>
</dbReference>
<evidence type="ECO:0000256" key="2">
    <source>
        <dbReference type="ARBA" id="ARBA00006403"/>
    </source>
</evidence>
<evidence type="ECO:0000259" key="7">
    <source>
        <dbReference type="SMART" id="SM00415"/>
    </source>
</evidence>
<protein>
    <submittedName>
        <fullName evidence="9">Uncharacterized protein LOC118762159 isoform X1</fullName>
    </submittedName>
</protein>
<organism evidence="8 9">
    <name type="scientific">Octopus sinensis</name>
    <name type="common">East Asian common octopus</name>
    <dbReference type="NCBI Taxonomy" id="2607531"/>
    <lineage>
        <taxon>Eukaryota</taxon>
        <taxon>Metazoa</taxon>
        <taxon>Spiralia</taxon>
        <taxon>Lophotrochozoa</taxon>
        <taxon>Mollusca</taxon>
        <taxon>Cephalopoda</taxon>
        <taxon>Coleoidea</taxon>
        <taxon>Octopodiformes</taxon>
        <taxon>Octopoda</taxon>
        <taxon>Incirrata</taxon>
        <taxon>Octopodidae</taxon>
        <taxon>Octopus</taxon>
    </lineage>
</organism>
<dbReference type="SMART" id="SM00415">
    <property type="entry name" value="HSF"/>
    <property type="match status" value="1"/>
</dbReference>
<comment type="subcellular location">
    <subcellularLocation>
        <location evidence="1">Nucleus</location>
    </subcellularLocation>
</comment>
<dbReference type="InterPro" id="IPR036390">
    <property type="entry name" value="WH_DNA-bd_sf"/>
</dbReference>
<evidence type="ECO:0000256" key="3">
    <source>
        <dbReference type="ARBA" id="ARBA00023125"/>
    </source>
</evidence>
<feature type="region of interest" description="Disordered" evidence="6">
    <location>
        <begin position="507"/>
        <end position="528"/>
    </location>
</feature>